<dbReference type="RefSeq" id="WP_237874196.1">
    <property type="nucleotide sequence ID" value="NZ_JAKLUA010000033.1"/>
</dbReference>
<gene>
    <name evidence="1" type="ORF">L6637_40050</name>
</gene>
<accession>A0ABS9M1G9</accession>
<protein>
    <submittedName>
        <fullName evidence="1">Uncharacterized protein</fullName>
    </submittedName>
</protein>
<dbReference type="Proteomes" id="UP001139012">
    <property type="component" value="Unassembled WGS sequence"/>
</dbReference>
<dbReference type="EMBL" id="JAKLUA010000033">
    <property type="protein sequence ID" value="MCG2673110.1"/>
    <property type="molecule type" value="Genomic_DNA"/>
</dbReference>
<evidence type="ECO:0000313" key="1">
    <source>
        <dbReference type="EMBL" id="MCG2673110.1"/>
    </source>
</evidence>
<keyword evidence="2" id="KW-1185">Reference proteome</keyword>
<evidence type="ECO:0000313" key="2">
    <source>
        <dbReference type="Proteomes" id="UP001139012"/>
    </source>
</evidence>
<comment type="caution">
    <text evidence="1">The sequence shown here is derived from an EMBL/GenBank/DDBJ whole genome shotgun (WGS) entry which is preliminary data.</text>
</comment>
<organism evidence="1 2">
    <name type="scientific">Bradyrhizobium zhengyangense</name>
    <dbReference type="NCBI Taxonomy" id="2911009"/>
    <lineage>
        <taxon>Bacteria</taxon>
        <taxon>Pseudomonadati</taxon>
        <taxon>Pseudomonadota</taxon>
        <taxon>Alphaproteobacteria</taxon>
        <taxon>Hyphomicrobiales</taxon>
        <taxon>Nitrobacteraceae</taxon>
        <taxon>Bradyrhizobium</taxon>
    </lineage>
</organism>
<sequence>MSWFLILAFVLISMVVAGRAHSRYLDGLQADPERQLMSGISFEQSISVRPLRHRAWLQQAMLDLS</sequence>
<reference evidence="1" key="1">
    <citation type="submission" date="2022-01" db="EMBL/GenBank/DDBJ databases">
        <title>Genome sequnece data of strain Bradyrhizobium sp. nov.</title>
        <authorList>
            <person name="Zhang J."/>
        </authorList>
    </citation>
    <scope>NUCLEOTIDE SEQUENCE</scope>
    <source>
        <strain evidence="1">WYCCWR 12774</strain>
    </source>
</reference>
<name>A0ABS9M1G9_9BRAD</name>
<proteinExistence type="predicted"/>